<sequence>MCKAGTKIMEIIGNEPNKKGQQKAIKQIKNIYKEEKSKKGNKQIEIAFEKVVGILFMSINVMIGDLMKKMENGDELKQLLVQDPCEEAKLKLKKMEMADESNSEVIKKDKGNAKSKGKKR</sequence>
<dbReference type="Proteomes" id="UP001620626">
    <property type="component" value="Unassembled WGS sequence"/>
</dbReference>
<dbReference type="EMBL" id="JBICBT010000574">
    <property type="protein sequence ID" value="KAL3109268.1"/>
    <property type="molecule type" value="Genomic_DNA"/>
</dbReference>
<proteinExistence type="predicted"/>
<gene>
    <name evidence="2" type="ORF">niasHT_010532</name>
</gene>
<keyword evidence="3" id="KW-1185">Reference proteome</keyword>
<comment type="caution">
    <text evidence="2">The sequence shown here is derived from an EMBL/GenBank/DDBJ whole genome shotgun (WGS) entry which is preliminary data.</text>
</comment>
<reference evidence="2 3" key="1">
    <citation type="submission" date="2024-10" db="EMBL/GenBank/DDBJ databases">
        <authorList>
            <person name="Kim D."/>
        </authorList>
    </citation>
    <scope>NUCLEOTIDE SEQUENCE [LARGE SCALE GENOMIC DNA]</scope>
    <source>
        <strain evidence="2">BH-2024</strain>
    </source>
</reference>
<protein>
    <submittedName>
        <fullName evidence="2">Uncharacterized protein</fullName>
    </submittedName>
</protein>
<dbReference type="AlphaFoldDB" id="A0ABD2L214"/>
<organism evidence="2 3">
    <name type="scientific">Heterodera trifolii</name>
    <dbReference type="NCBI Taxonomy" id="157864"/>
    <lineage>
        <taxon>Eukaryota</taxon>
        <taxon>Metazoa</taxon>
        <taxon>Ecdysozoa</taxon>
        <taxon>Nematoda</taxon>
        <taxon>Chromadorea</taxon>
        <taxon>Rhabditida</taxon>
        <taxon>Tylenchina</taxon>
        <taxon>Tylenchomorpha</taxon>
        <taxon>Tylenchoidea</taxon>
        <taxon>Heteroderidae</taxon>
        <taxon>Heteroderinae</taxon>
        <taxon>Heterodera</taxon>
    </lineage>
</organism>
<name>A0ABD2L214_9BILA</name>
<evidence type="ECO:0000256" key="1">
    <source>
        <dbReference type="SAM" id="MobiDB-lite"/>
    </source>
</evidence>
<evidence type="ECO:0000313" key="2">
    <source>
        <dbReference type="EMBL" id="KAL3109268.1"/>
    </source>
</evidence>
<evidence type="ECO:0000313" key="3">
    <source>
        <dbReference type="Proteomes" id="UP001620626"/>
    </source>
</evidence>
<accession>A0ABD2L214</accession>
<feature type="region of interest" description="Disordered" evidence="1">
    <location>
        <begin position="95"/>
        <end position="120"/>
    </location>
</feature>